<comment type="caution">
    <text evidence="2">The sequence shown here is derived from an EMBL/GenBank/DDBJ whole genome shotgun (WGS) entry which is preliminary data.</text>
</comment>
<reference evidence="3" key="2">
    <citation type="journal article" date="2017" name="J. Anim. Genet.">
        <title>Multiple reference genome sequences of hot pepper reveal the massive evolution of plant disease resistance genes by retroduplication.</title>
        <authorList>
            <person name="Kim S."/>
            <person name="Park J."/>
            <person name="Yeom S.-I."/>
            <person name="Kim Y.-M."/>
            <person name="Seo E."/>
            <person name="Kim K.-T."/>
            <person name="Kim M.-S."/>
            <person name="Lee J.M."/>
            <person name="Cheong K."/>
            <person name="Shin H.-S."/>
            <person name="Kim S.-B."/>
            <person name="Han K."/>
            <person name="Lee J."/>
            <person name="Park M."/>
            <person name="Lee H.-A."/>
            <person name="Lee H.-Y."/>
            <person name="Lee Y."/>
            <person name="Oh S."/>
            <person name="Lee J.H."/>
            <person name="Choi E."/>
            <person name="Choi E."/>
            <person name="Lee S.E."/>
            <person name="Jeon J."/>
            <person name="Kim H."/>
            <person name="Choi G."/>
            <person name="Song H."/>
            <person name="Lee J."/>
            <person name="Lee S.-C."/>
            <person name="Kwon J.-K."/>
            <person name="Lee H.-Y."/>
            <person name="Koo N."/>
            <person name="Hong Y."/>
            <person name="Kim R.W."/>
            <person name="Kang W.-H."/>
            <person name="Huh J.H."/>
            <person name="Kang B.-C."/>
            <person name="Yang T.-J."/>
            <person name="Lee Y.-H."/>
            <person name="Bennetzen J.L."/>
            <person name="Choi D."/>
        </authorList>
    </citation>
    <scope>NUCLEOTIDE SEQUENCE [LARGE SCALE GENOMIC DNA]</scope>
    <source>
        <strain evidence="3">cv. PBC81</strain>
    </source>
</reference>
<reference evidence="2 3" key="1">
    <citation type="journal article" date="2017" name="Genome Biol.">
        <title>New reference genome sequences of hot pepper reveal the massive evolution of plant disease-resistance genes by retroduplication.</title>
        <authorList>
            <person name="Kim S."/>
            <person name="Park J."/>
            <person name="Yeom S.I."/>
            <person name="Kim Y.M."/>
            <person name="Seo E."/>
            <person name="Kim K.T."/>
            <person name="Kim M.S."/>
            <person name="Lee J.M."/>
            <person name="Cheong K."/>
            <person name="Shin H.S."/>
            <person name="Kim S.B."/>
            <person name="Han K."/>
            <person name="Lee J."/>
            <person name="Park M."/>
            <person name="Lee H.A."/>
            <person name="Lee H.Y."/>
            <person name="Lee Y."/>
            <person name="Oh S."/>
            <person name="Lee J.H."/>
            <person name="Choi E."/>
            <person name="Choi E."/>
            <person name="Lee S.E."/>
            <person name="Jeon J."/>
            <person name="Kim H."/>
            <person name="Choi G."/>
            <person name="Song H."/>
            <person name="Lee J."/>
            <person name="Lee S.C."/>
            <person name="Kwon J.K."/>
            <person name="Lee H.Y."/>
            <person name="Koo N."/>
            <person name="Hong Y."/>
            <person name="Kim R.W."/>
            <person name="Kang W.H."/>
            <person name="Huh J.H."/>
            <person name="Kang B.C."/>
            <person name="Yang T.J."/>
            <person name="Lee Y.H."/>
            <person name="Bennetzen J.L."/>
            <person name="Choi D."/>
        </authorList>
    </citation>
    <scope>NUCLEOTIDE SEQUENCE [LARGE SCALE GENOMIC DNA]</scope>
    <source>
        <strain evidence="3">cv. PBC81</strain>
    </source>
</reference>
<feature type="compositionally biased region" description="Polar residues" evidence="1">
    <location>
        <begin position="243"/>
        <end position="258"/>
    </location>
</feature>
<gene>
    <name evidence="2" type="ORF">CQW23_16458</name>
</gene>
<dbReference type="Proteomes" id="UP000224567">
    <property type="component" value="Unassembled WGS sequence"/>
</dbReference>
<dbReference type="InterPro" id="IPR053052">
    <property type="entry name" value="Imprinting_Balance_Reg"/>
</dbReference>
<feature type="region of interest" description="Disordered" evidence="1">
    <location>
        <begin position="110"/>
        <end position="141"/>
    </location>
</feature>
<feature type="region of interest" description="Disordered" evidence="1">
    <location>
        <begin position="1"/>
        <end position="66"/>
    </location>
</feature>
<dbReference type="OrthoDB" id="10250354at2759"/>
<sequence>MRRKEKEARKKMMQSKKSVANSDVGASFRQNDTVQSPSQAIELKLANEDVIGNSDQQNDVAQEEKPATFLNLNQPQQVSPDRNLNREIPPPFDIGLSPPGGRELEVVSVEQQHGNQQPQEGRNENVIGNNENRPAGTSIVDSSDSRRISSFWTACPYCYVMYEYPLEYVDYTLKCQNCKRAFQAVKVAAPPIVDGEEAYFCCWGFMPLGFSMESYERSRNNVLSWSTFSPMFSFPSSGVNEGRNANNHTTEGQGNVSTFGDLHNVGGSERQAGREQSAPRIIYSDDEDDNNDDILFDISEVFSGDA</sequence>
<dbReference type="PANTHER" id="PTHR45496:SF31">
    <property type="entry name" value="J DOMAIN-CONTAINING PROTEIN"/>
    <property type="match status" value="1"/>
</dbReference>
<feature type="compositionally biased region" description="Polar residues" evidence="1">
    <location>
        <begin position="110"/>
        <end position="132"/>
    </location>
</feature>
<keyword evidence="3" id="KW-1185">Reference proteome</keyword>
<accession>A0A2G2WAZ9</accession>
<evidence type="ECO:0000313" key="3">
    <source>
        <dbReference type="Proteomes" id="UP000224567"/>
    </source>
</evidence>
<dbReference type="EMBL" id="MLFT02000007">
    <property type="protein sequence ID" value="PHT42433.1"/>
    <property type="molecule type" value="Genomic_DNA"/>
</dbReference>
<evidence type="ECO:0000313" key="2">
    <source>
        <dbReference type="EMBL" id="PHT42433.1"/>
    </source>
</evidence>
<protein>
    <submittedName>
        <fullName evidence="2">Uncharacterized protein</fullName>
    </submittedName>
</protein>
<feature type="compositionally biased region" description="Basic and acidic residues" evidence="1">
    <location>
        <begin position="1"/>
        <end position="10"/>
    </location>
</feature>
<feature type="region of interest" description="Disordered" evidence="1">
    <location>
        <begin position="243"/>
        <end position="291"/>
    </location>
</feature>
<evidence type="ECO:0000256" key="1">
    <source>
        <dbReference type="SAM" id="MobiDB-lite"/>
    </source>
</evidence>
<name>A0A2G2WAZ9_CAPBA</name>
<proteinExistence type="predicted"/>
<dbReference type="PANTHER" id="PTHR45496">
    <property type="entry name" value="CHAPERONE DNAJ-DOMAIN SUPERFAMILY PROTEIN"/>
    <property type="match status" value="1"/>
</dbReference>
<dbReference type="STRING" id="33114.A0A2G2WAZ9"/>
<organism evidence="2 3">
    <name type="scientific">Capsicum baccatum</name>
    <name type="common">Peruvian pepper</name>
    <dbReference type="NCBI Taxonomy" id="33114"/>
    <lineage>
        <taxon>Eukaryota</taxon>
        <taxon>Viridiplantae</taxon>
        <taxon>Streptophyta</taxon>
        <taxon>Embryophyta</taxon>
        <taxon>Tracheophyta</taxon>
        <taxon>Spermatophyta</taxon>
        <taxon>Magnoliopsida</taxon>
        <taxon>eudicotyledons</taxon>
        <taxon>Gunneridae</taxon>
        <taxon>Pentapetalae</taxon>
        <taxon>asterids</taxon>
        <taxon>lamiids</taxon>
        <taxon>Solanales</taxon>
        <taxon>Solanaceae</taxon>
        <taxon>Solanoideae</taxon>
        <taxon>Capsiceae</taxon>
        <taxon>Capsicum</taxon>
    </lineage>
</organism>
<dbReference type="AlphaFoldDB" id="A0A2G2WAZ9"/>
<feature type="compositionally biased region" description="Polar residues" evidence="1">
    <location>
        <begin position="28"/>
        <end position="39"/>
    </location>
</feature>